<dbReference type="Proteomes" id="UP000003781">
    <property type="component" value="Unassembled WGS sequence"/>
</dbReference>
<accession>A3IYY6</accession>
<keyword evidence="2" id="KW-1185">Reference proteome</keyword>
<name>A3IYY6_9CHRO</name>
<proteinExistence type="predicted"/>
<protein>
    <submittedName>
        <fullName evidence="1">Uncharacterized protein</fullName>
    </submittedName>
</protein>
<evidence type="ECO:0000313" key="1">
    <source>
        <dbReference type="EMBL" id="EAZ88326.1"/>
    </source>
</evidence>
<sequence length="97" mass="11196">MQNFYVSWHQPNNGKSGCKIFDYCLVSVNRLLQRKSNFLVKNWILDSGAFTRITSEKGHLSIENYANLVNRWQECGNLQAAVTQDFPCNQLTLKKLV</sequence>
<dbReference type="AlphaFoldDB" id="A3IYY6"/>
<dbReference type="RefSeq" id="WP_008278604.1">
    <property type="nucleotide sequence ID" value="NZ_AAXW01000090.1"/>
</dbReference>
<reference evidence="1 2" key="1">
    <citation type="submission" date="2007-03" db="EMBL/GenBank/DDBJ databases">
        <authorList>
            <person name="Stal L."/>
            <person name="Ferriera S."/>
            <person name="Johnson J."/>
            <person name="Kravitz S."/>
            <person name="Beeson K."/>
            <person name="Sutton G."/>
            <person name="Rogers Y.-H."/>
            <person name="Friedman R."/>
            <person name="Frazier M."/>
            <person name="Venter J.C."/>
        </authorList>
    </citation>
    <scope>NUCLEOTIDE SEQUENCE [LARGE SCALE GENOMIC DNA]</scope>
    <source>
        <strain evidence="1 2">CCY0110</strain>
    </source>
</reference>
<gene>
    <name evidence="1" type="ORF">CY0110_14870</name>
</gene>
<evidence type="ECO:0000313" key="2">
    <source>
        <dbReference type="Proteomes" id="UP000003781"/>
    </source>
</evidence>
<dbReference type="OrthoDB" id="428709at2"/>
<dbReference type="EMBL" id="AAXW01000090">
    <property type="protein sequence ID" value="EAZ88326.1"/>
    <property type="molecule type" value="Genomic_DNA"/>
</dbReference>
<comment type="caution">
    <text evidence="1">The sequence shown here is derived from an EMBL/GenBank/DDBJ whole genome shotgun (WGS) entry which is preliminary data.</text>
</comment>
<organism evidence="1 2">
    <name type="scientific">Crocosphaera chwakensis CCY0110</name>
    <dbReference type="NCBI Taxonomy" id="391612"/>
    <lineage>
        <taxon>Bacteria</taxon>
        <taxon>Bacillati</taxon>
        <taxon>Cyanobacteriota</taxon>
        <taxon>Cyanophyceae</taxon>
        <taxon>Oscillatoriophycideae</taxon>
        <taxon>Chroococcales</taxon>
        <taxon>Aphanothecaceae</taxon>
        <taxon>Crocosphaera</taxon>
        <taxon>Crocosphaera chwakensis</taxon>
    </lineage>
</organism>